<dbReference type="AlphaFoldDB" id="A0A1H6BEQ4"/>
<evidence type="ECO:0000256" key="1">
    <source>
        <dbReference type="SAM" id="SignalP"/>
    </source>
</evidence>
<evidence type="ECO:0000313" key="3">
    <source>
        <dbReference type="Proteomes" id="UP000236738"/>
    </source>
</evidence>
<accession>A0A1H6BEQ4</accession>
<reference evidence="3" key="1">
    <citation type="submission" date="2016-10" db="EMBL/GenBank/DDBJ databases">
        <authorList>
            <person name="Varghese N."/>
            <person name="Submissions S."/>
        </authorList>
    </citation>
    <scope>NUCLEOTIDE SEQUENCE [LARGE SCALE GENOMIC DNA]</scope>
    <source>
        <strain evidence="3">DSM 21580</strain>
    </source>
</reference>
<keyword evidence="1" id="KW-0732">Signal</keyword>
<organism evidence="2 3">
    <name type="scientific">Halpernia humi</name>
    <dbReference type="NCBI Taxonomy" id="493375"/>
    <lineage>
        <taxon>Bacteria</taxon>
        <taxon>Pseudomonadati</taxon>
        <taxon>Bacteroidota</taxon>
        <taxon>Flavobacteriia</taxon>
        <taxon>Flavobacteriales</taxon>
        <taxon>Weeksellaceae</taxon>
        <taxon>Chryseobacterium group</taxon>
        <taxon>Halpernia</taxon>
    </lineage>
</organism>
<dbReference type="Proteomes" id="UP000236738">
    <property type="component" value="Unassembled WGS sequence"/>
</dbReference>
<evidence type="ECO:0000313" key="2">
    <source>
        <dbReference type="EMBL" id="SEG59259.1"/>
    </source>
</evidence>
<feature type="signal peptide" evidence="1">
    <location>
        <begin position="1"/>
        <end position="18"/>
    </location>
</feature>
<dbReference type="OrthoDB" id="9813021at2"/>
<keyword evidence="3" id="KW-1185">Reference proteome</keyword>
<dbReference type="EMBL" id="FNUS01000008">
    <property type="protein sequence ID" value="SEG59259.1"/>
    <property type="molecule type" value="Genomic_DNA"/>
</dbReference>
<name>A0A1H6BEQ4_9FLAO</name>
<sequence>MKRIFIQFTLLVATFSYAQTQTKVENVQQTSQNSQKIILPEGTLVKASLKSEIRGGSMKVGDQVELILNQPLVVGDQVVVAPGAKVMGTVTEARASGVLGRKGKLGFSLDYLYLDNGQVIKLIGQTSKNLKGSGVIVGVATAVNPLGLLIPGKGAKYKAGTVFEAYIAKDTELRK</sequence>
<evidence type="ECO:0008006" key="4">
    <source>
        <dbReference type="Google" id="ProtNLM"/>
    </source>
</evidence>
<feature type="chain" id="PRO_5009293633" description="DUF5666 domain-containing protein" evidence="1">
    <location>
        <begin position="19"/>
        <end position="175"/>
    </location>
</feature>
<protein>
    <recommendedName>
        <fullName evidence="4">DUF5666 domain-containing protein</fullName>
    </recommendedName>
</protein>
<dbReference type="RefSeq" id="WP_103914694.1">
    <property type="nucleotide sequence ID" value="NZ_FNUS01000008.1"/>
</dbReference>
<gene>
    <name evidence="2" type="ORF">SAMN05421847_2850</name>
</gene>
<proteinExistence type="predicted"/>